<keyword evidence="15" id="KW-0963">Cytoplasm</keyword>
<accession>A0A564H625</accession>
<evidence type="ECO:0000256" key="10">
    <source>
        <dbReference type="ARBA" id="ARBA00022958"/>
    </source>
</evidence>
<feature type="binding site" evidence="15">
    <location>
        <begin position="110"/>
        <end position="112"/>
    </location>
    <ligand>
        <name>substrate</name>
    </ligand>
</feature>
<dbReference type="PANTHER" id="PTHR10584">
    <property type="entry name" value="SUGAR KINASE"/>
    <property type="match status" value="1"/>
</dbReference>
<dbReference type="EC" id="2.7.1.15" evidence="2 15"/>
<dbReference type="InterPro" id="IPR011991">
    <property type="entry name" value="ArsR-like_HTH"/>
</dbReference>
<dbReference type="SMART" id="SM00420">
    <property type="entry name" value="HTH_DEOR"/>
    <property type="match status" value="1"/>
</dbReference>
<feature type="domain" description="HTH deoR-type" evidence="17">
    <location>
        <begin position="3"/>
        <end position="58"/>
    </location>
</feature>
<dbReference type="Proteomes" id="UP000317374">
    <property type="component" value="Unassembled WGS sequence"/>
</dbReference>
<feature type="binding site" evidence="15">
    <location>
        <begin position="350"/>
        <end position="351"/>
    </location>
    <ligand>
        <name>ATP</name>
        <dbReference type="ChEBI" id="CHEBI:30616"/>
    </ligand>
</feature>
<comment type="catalytic activity">
    <reaction evidence="15">
        <text>D-ribose + ATP = D-ribose 5-phosphate + ADP + H(+)</text>
        <dbReference type="Rhea" id="RHEA:13697"/>
        <dbReference type="ChEBI" id="CHEBI:15378"/>
        <dbReference type="ChEBI" id="CHEBI:30616"/>
        <dbReference type="ChEBI" id="CHEBI:47013"/>
        <dbReference type="ChEBI" id="CHEBI:78346"/>
        <dbReference type="ChEBI" id="CHEBI:456216"/>
        <dbReference type="EC" id="2.7.1.15"/>
    </reaction>
</comment>
<dbReference type="Pfam" id="PF08220">
    <property type="entry name" value="HTH_DeoR"/>
    <property type="match status" value="1"/>
</dbReference>
<dbReference type="GO" id="GO:0046872">
    <property type="term" value="F:metal ion binding"/>
    <property type="evidence" value="ECO:0007669"/>
    <property type="project" value="UniProtKB-KW"/>
</dbReference>
<keyword evidence="13" id="KW-0804">Transcription</keyword>
<dbReference type="HAMAP" id="MF_01987">
    <property type="entry name" value="Ribokinase"/>
    <property type="match status" value="1"/>
</dbReference>
<dbReference type="InterPro" id="IPR001034">
    <property type="entry name" value="DeoR_HTH"/>
</dbReference>
<evidence type="ECO:0000256" key="8">
    <source>
        <dbReference type="ARBA" id="ARBA00022840"/>
    </source>
</evidence>
<name>A0A564H625_9ENTR</name>
<protein>
    <recommendedName>
        <fullName evidence="3 15">Ribokinase</fullName>
        <shortName evidence="15">RK</shortName>
        <ecNumber evidence="2 15">2.7.1.15</ecNumber>
    </recommendedName>
</protein>
<evidence type="ECO:0000256" key="12">
    <source>
        <dbReference type="ARBA" id="ARBA00023125"/>
    </source>
</evidence>
<reference evidence="18" key="2">
    <citation type="submission" date="2023-03" db="EMBL/GenBank/DDBJ databases">
        <title>identification of new KPC variant in Klebsiella huaxiensis from the Hospital Sewage Samples in China.</title>
        <authorList>
            <person name="Wu Y."/>
        </authorList>
    </citation>
    <scope>NUCLEOTIDE SEQUENCE</scope>
    <source>
        <strain evidence="18">ZR-9</strain>
    </source>
</reference>
<dbReference type="InterPro" id="IPR018356">
    <property type="entry name" value="Tscrpt_reg_HTH_DeoR_CS"/>
</dbReference>
<feature type="binding site" evidence="15">
    <location>
        <begin position="319"/>
        <end position="324"/>
    </location>
    <ligand>
        <name>ATP</name>
        <dbReference type="ChEBI" id="CHEBI:30616"/>
    </ligand>
</feature>
<dbReference type="GO" id="GO:0019303">
    <property type="term" value="P:D-ribose catabolic process"/>
    <property type="evidence" value="ECO:0007669"/>
    <property type="project" value="UniProtKB-UniRule"/>
</dbReference>
<evidence type="ECO:0000256" key="11">
    <source>
        <dbReference type="ARBA" id="ARBA00023015"/>
    </source>
</evidence>
<dbReference type="GO" id="GO:0005829">
    <property type="term" value="C:cytosol"/>
    <property type="evidence" value="ECO:0007669"/>
    <property type="project" value="TreeGrafter"/>
</dbReference>
<feature type="binding site" evidence="15">
    <location>
        <begin position="138"/>
        <end position="142"/>
    </location>
    <ligand>
        <name>substrate</name>
    </ligand>
</feature>
<reference evidence="19 20" key="1">
    <citation type="submission" date="2019-07" db="EMBL/GenBank/DDBJ databases">
        <authorList>
            <person name="Brisse S."/>
            <person name="Rodrigues C."/>
            <person name="Thorpe H."/>
        </authorList>
    </citation>
    <scope>NUCLEOTIDE SEQUENCE [LARGE SCALE GENOMIC DNA]</scope>
    <source>
        <strain evidence="19">SB6422</strain>
    </source>
</reference>
<evidence type="ECO:0000256" key="9">
    <source>
        <dbReference type="ARBA" id="ARBA00022842"/>
    </source>
</evidence>
<dbReference type="GO" id="GO:0003677">
    <property type="term" value="F:DNA binding"/>
    <property type="evidence" value="ECO:0007669"/>
    <property type="project" value="UniProtKB-KW"/>
</dbReference>
<keyword evidence="4 15" id="KW-0808">Transferase</keyword>
<evidence type="ECO:0000259" key="16">
    <source>
        <dbReference type="PROSITE" id="PS50987"/>
    </source>
</evidence>
<proteinExistence type="inferred from homology"/>
<comment type="activity regulation">
    <text evidence="15">Activated by a monovalent cation that binds near, but not in, the active site. The most likely occupant of the site in vivo is potassium. Ion binding induces a conformational change that may alter substrate affinity.</text>
</comment>
<keyword evidence="10 15" id="KW-0630">Potassium</keyword>
<comment type="subunit">
    <text evidence="15">Homodimer.</text>
</comment>
<comment type="function">
    <text evidence="15">Catalyzes the phosphorylation of ribose at O-5 in a reaction requiring ATP and magnesium. The resulting D-ribose-5-phosphate can then be used either for sythesis of nucleotides, histidine, and tryptophan, or as a component of the pentose phosphate pathway.</text>
</comment>
<organism evidence="19 20">
    <name type="scientific">Klebsiella huaxiensis</name>
    <dbReference type="NCBI Taxonomy" id="2153354"/>
    <lineage>
        <taxon>Bacteria</taxon>
        <taxon>Pseudomonadati</taxon>
        <taxon>Pseudomonadota</taxon>
        <taxon>Gammaproteobacteria</taxon>
        <taxon>Enterobacterales</taxon>
        <taxon>Enterobacteriaceae</taxon>
        <taxon>Klebsiella/Raoultella group</taxon>
        <taxon>Klebsiella</taxon>
    </lineage>
</organism>
<dbReference type="RefSeq" id="WP_112215550.1">
    <property type="nucleotide sequence ID" value="NZ_CABGGQ010000018.1"/>
</dbReference>
<dbReference type="PROSITE" id="PS00894">
    <property type="entry name" value="HTH_DEOR_1"/>
    <property type="match status" value="1"/>
</dbReference>
<dbReference type="Gene3D" id="1.10.10.10">
    <property type="entry name" value="Winged helix-like DNA-binding domain superfamily/Winged helix DNA-binding domain"/>
    <property type="match status" value="1"/>
</dbReference>
<dbReference type="SUPFAM" id="SSF46785">
    <property type="entry name" value="Winged helix' DNA-binding domain"/>
    <property type="match status" value="1"/>
</dbReference>
<evidence type="ECO:0000256" key="1">
    <source>
        <dbReference type="ARBA" id="ARBA00005380"/>
    </source>
</evidence>
<dbReference type="PROSITE" id="PS51000">
    <property type="entry name" value="HTH_DEOR_2"/>
    <property type="match status" value="1"/>
</dbReference>
<evidence type="ECO:0000256" key="5">
    <source>
        <dbReference type="ARBA" id="ARBA00022723"/>
    </source>
</evidence>
<dbReference type="PROSITE" id="PS00584">
    <property type="entry name" value="PFKB_KINASES_2"/>
    <property type="match status" value="1"/>
</dbReference>
<feature type="active site" description="Proton acceptor" evidence="15">
    <location>
        <position position="351"/>
    </location>
</feature>
<evidence type="ECO:0000256" key="13">
    <source>
        <dbReference type="ARBA" id="ARBA00023163"/>
    </source>
</evidence>
<dbReference type="InterPro" id="IPR036390">
    <property type="entry name" value="WH_DNA-bd_sf"/>
</dbReference>
<evidence type="ECO:0000313" key="19">
    <source>
        <dbReference type="EMBL" id="VUS28826.1"/>
    </source>
</evidence>
<comment type="caution">
    <text evidence="15">Lacks conserved residue(s) required for the propagation of feature annotation.</text>
</comment>
<comment type="pathway">
    <text evidence="15">Carbohydrate metabolism; D-ribose degradation; D-ribose 5-phosphate from beta-D-ribopyranose: step 2/2.</text>
</comment>
<evidence type="ECO:0000313" key="21">
    <source>
        <dbReference type="Proteomes" id="UP001075001"/>
    </source>
</evidence>
<keyword evidence="14 15" id="KW-0119">Carbohydrate metabolism</keyword>
<keyword evidence="12" id="KW-0238">DNA-binding</keyword>
<comment type="subcellular location">
    <subcellularLocation>
        <location evidence="15">Cytoplasm</location>
    </subcellularLocation>
</comment>
<dbReference type="OrthoDB" id="9776822at2"/>
<dbReference type="PROSITE" id="PS50987">
    <property type="entry name" value="HTH_ARSR_2"/>
    <property type="match status" value="1"/>
</dbReference>
<dbReference type="Pfam" id="PF00294">
    <property type="entry name" value="PfkB"/>
    <property type="match status" value="1"/>
</dbReference>
<sequence>MYRDTRREHIVRLLRSREERSVSDLAEHFSVTKETIRADLTWLQKRGIVTRHHGGVSLKKHLMQSALFQHDYVDMSLLLKQQQRGISYLTSQDEKGRAMVGKVCILGSFNVDIVAKVHRFPRDGETLIARETTLGPGGKGANQALASYRAGAQIHFACKVGRDQFNLFARNHIESVGMSSFTLYETDNAATGCAVIYVNDEGENMIAISPGANHELTDGDIAQLSHFIAESDVFVVQMENNLSATQLALKCAKELQITTILNPAPWSPDVASLLSFADIVTPNETEAAAMSGVQVHDIPTAMQAATHINNAGQCAVIITMGKQGALIFDGQNYSHIPAFSAVAVDTTGAGDAFNGALAASLAKGESLVRSAWYASAFASLAVEQEGAANMPDDSLVAARMKQQNVAIQTL</sequence>
<feature type="binding site" evidence="15">
    <location>
        <position position="239"/>
    </location>
    <ligand>
        <name>substrate</name>
    </ligand>
</feature>
<dbReference type="PRINTS" id="PR00990">
    <property type="entry name" value="RIBOKINASE"/>
</dbReference>
<dbReference type="CDD" id="cd01174">
    <property type="entry name" value="ribokinase"/>
    <property type="match status" value="1"/>
</dbReference>
<feature type="domain" description="HTH arsR-type" evidence="16">
    <location>
        <begin position="1"/>
        <end position="86"/>
    </location>
</feature>
<dbReference type="Gene3D" id="3.40.1190.20">
    <property type="match status" value="1"/>
</dbReference>
<keyword evidence="8 15" id="KW-0067">ATP-binding</keyword>
<gene>
    <name evidence="15 19" type="primary">rbsK</name>
    <name evidence="19" type="synonym">rbiA</name>
    <name evidence="18" type="ORF">OXR69_005735</name>
    <name evidence="19" type="ORF">SB6422_04069</name>
</gene>
<comment type="similarity">
    <text evidence="1">Belongs to the carbohydrate kinase pfkB family.</text>
</comment>
<dbReference type="GO" id="GO:0003700">
    <property type="term" value="F:DNA-binding transcription factor activity"/>
    <property type="evidence" value="ECO:0007669"/>
    <property type="project" value="InterPro"/>
</dbReference>
<dbReference type="GO" id="GO:0005524">
    <property type="term" value="F:ATP binding"/>
    <property type="evidence" value="ECO:0007669"/>
    <property type="project" value="UniProtKB-UniRule"/>
</dbReference>
<dbReference type="GO" id="GO:0016853">
    <property type="term" value="F:isomerase activity"/>
    <property type="evidence" value="ECO:0007669"/>
    <property type="project" value="UniProtKB-KW"/>
</dbReference>
<feature type="binding site" evidence="15">
    <location>
        <position position="283"/>
    </location>
    <ligand>
        <name>ATP</name>
        <dbReference type="ChEBI" id="CHEBI:30616"/>
    </ligand>
</feature>
<feature type="binding site" evidence="15">
    <location>
        <position position="386"/>
    </location>
    <ligand>
        <name>K(+)</name>
        <dbReference type="ChEBI" id="CHEBI:29103"/>
    </ligand>
</feature>
<keyword evidence="11" id="KW-0805">Transcription regulation</keyword>
<keyword evidence="5 15" id="KW-0479">Metal-binding</keyword>
<dbReference type="EMBL" id="JAPQEX020000001">
    <property type="protein sequence ID" value="MDG1641381.1"/>
    <property type="molecule type" value="Genomic_DNA"/>
</dbReference>
<dbReference type="InterPro" id="IPR002139">
    <property type="entry name" value="Ribo/fructo_kinase"/>
</dbReference>
<evidence type="ECO:0000256" key="6">
    <source>
        <dbReference type="ARBA" id="ARBA00022741"/>
    </source>
</evidence>
<dbReference type="InterPro" id="IPR002173">
    <property type="entry name" value="Carboh/pur_kinase_PfkB_CS"/>
</dbReference>
<evidence type="ECO:0000259" key="17">
    <source>
        <dbReference type="PROSITE" id="PS51000"/>
    </source>
</evidence>
<comment type="cofactor">
    <cofactor evidence="15">
        <name>Mg(2+)</name>
        <dbReference type="ChEBI" id="CHEBI:18420"/>
    </cofactor>
    <text evidence="15">Requires a divalent cation, most likely magnesium in vivo, as an electrophilic catalyst to aid phosphoryl group transfer. It is the chelate of the metal and the nucleotide that is the actual substrate.</text>
</comment>
<feature type="binding site" evidence="15">
    <location>
        <position position="345"/>
    </location>
    <ligand>
        <name>K(+)</name>
        <dbReference type="ChEBI" id="CHEBI:29103"/>
    </ligand>
</feature>
<dbReference type="InterPro" id="IPR011877">
    <property type="entry name" value="Ribokinase"/>
</dbReference>
<dbReference type="AlphaFoldDB" id="A0A564H625"/>
<feature type="binding site" evidence="15">
    <location>
        <position position="351"/>
    </location>
    <ligand>
        <name>substrate</name>
    </ligand>
</feature>
<keyword evidence="19" id="KW-0413">Isomerase</keyword>
<dbReference type="EMBL" id="CABGGW010000002">
    <property type="protein sequence ID" value="VUS28826.1"/>
    <property type="molecule type" value="Genomic_DNA"/>
</dbReference>
<keyword evidence="6 15" id="KW-0547">Nucleotide-binding</keyword>
<dbReference type="CDD" id="cd00090">
    <property type="entry name" value="HTH_ARSR"/>
    <property type="match status" value="1"/>
</dbReference>
<evidence type="ECO:0000313" key="18">
    <source>
        <dbReference type="EMBL" id="MDG1641381.1"/>
    </source>
</evidence>
<keyword evidence="9 15" id="KW-0460">Magnesium</keyword>
<dbReference type="InterPro" id="IPR011611">
    <property type="entry name" value="PfkB_dom"/>
</dbReference>
<dbReference type="UniPathway" id="UPA00916">
    <property type="reaction ID" value="UER00889"/>
</dbReference>
<evidence type="ECO:0000313" key="20">
    <source>
        <dbReference type="Proteomes" id="UP000317374"/>
    </source>
</evidence>
<dbReference type="InterPro" id="IPR029056">
    <property type="entry name" value="Ribokinase-like"/>
</dbReference>
<dbReference type="SUPFAM" id="SSF53613">
    <property type="entry name" value="Ribokinase-like"/>
    <property type="match status" value="1"/>
</dbReference>
<dbReference type="Proteomes" id="UP001075001">
    <property type="component" value="Unassembled WGS sequence"/>
</dbReference>
<evidence type="ECO:0000256" key="2">
    <source>
        <dbReference type="ARBA" id="ARBA00012035"/>
    </source>
</evidence>
<evidence type="ECO:0000256" key="3">
    <source>
        <dbReference type="ARBA" id="ARBA00016943"/>
    </source>
</evidence>
<dbReference type="InterPro" id="IPR001845">
    <property type="entry name" value="HTH_ArsR_DNA-bd_dom"/>
</dbReference>
<feature type="binding site" evidence="15">
    <location>
        <position position="347"/>
    </location>
    <ligand>
        <name>K(+)</name>
        <dbReference type="ChEBI" id="CHEBI:29103"/>
    </ligand>
</feature>
<comment type="similarity">
    <text evidence="15">Belongs to the carbohydrate kinase PfkB family. Ribokinase subfamily.</text>
</comment>
<dbReference type="PANTHER" id="PTHR10584:SF166">
    <property type="entry name" value="RIBOKINASE"/>
    <property type="match status" value="1"/>
</dbReference>
<keyword evidence="21" id="KW-1185">Reference proteome</keyword>
<evidence type="ECO:0000256" key="15">
    <source>
        <dbReference type="HAMAP-Rule" id="MF_01987"/>
    </source>
</evidence>
<evidence type="ECO:0000256" key="14">
    <source>
        <dbReference type="ARBA" id="ARBA00023277"/>
    </source>
</evidence>
<feature type="binding site" evidence="15">
    <location>
        <position position="384"/>
    </location>
    <ligand>
        <name>K(+)</name>
        <dbReference type="ChEBI" id="CHEBI:29103"/>
    </ligand>
</feature>
<keyword evidence="7 15" id="KW-0418">Kinase</keyword>
<feature type="binding site" evidence="15">
    <location>
        <position position="381"/>
    </location>
    <ligand>
        <name>K(+)</name>
        <dbReference type="ChEBI" id="CHEBI:29103"/>
    </ligand>
</feature>
<dbReference type="PRINTS" id="PR00037">
    <property type="entry name" value="HTHLACR"/>
</dbReference>
<evidence type="ECO:0000256" key="4">
    <source>
        <dbReference type="ARBA" id="ARBA00022679"/>
    </source>
</evidence>
<dbReference type="InterPro" id="IPR036388">
    <property type="entry name" value="WH-like_DNA-bd_sf"/>
</dbReference>
<evidence type="ECO:0000256" key="7">
    <source>
        <dbReference type="ARBA" id="ARBA00022777"/>
    </source>
</evidence>
<dbReference type="GO" id="GO:0004747">
    <property type="term" value="F:ribokinase activity"/>
    <property type="evidence" value="ECO:0007669"/>
    <property type="project" value="UniProtKB-UniRule"/>
</dbReference>